<accession>A0A537IJU5</accession>
<evidence type="ECO:0000256" key="1">
    <source>
        <dbReference type="ARBA" id="ARBA00004651"/>
    </source>
</evidence>
<feature type="transmembrane region" description="Helical" evidence="7">
    <location>
        <begin position="123"/>
        <end position="146"/>
    </location>
</feature>
<evidence type="ECO:0000256" key="6">
    <source>
        <dbReference type="ARBA" id="ARBA00023136"/>
    </source>
</evidence>
<dbReference type="EMBL" id="VBAP01000115">
    <property type="protein sequence ID" value="TMI71342.1"/>
    <property type="molecule type" value="Genomic_DNA"/>
</dbReference>
<comment type="similarity">
    <text evidence="2">Belongs to the DoxX family.</text>
</comment>
<evidence type="ECO:0000256" key="3">
    <source>
        <dbReference type="ARBA" id="ARBA00022475"/>
    </source>
</evidence>
<dbReference type="InterPro" id="IPR051907">
    <property type="entry name" value="DoxX-like_oxidoreductase"/>
</dbReference>
<protein>
    <submittedName>
        <fullName evidence="8">DoxX family protein</fullName>
    </submittedName>
</protein>
<keyword evidence="3" id="KW-1003">Cell membrane</keyword>
<dbReference type="PANTHER" id="PTHR33452:SF1">
    <property type="entry name" value="INNER MEMBRANE PROTEIN YPHA-RELATED"/>
    <property type="match status" value="1"/>
</dbReference>
<dbReference type="Pfam" id="PF07681">
    <property type="entry name" value="DoxX"/>
    <property type="match status" value="1"/>
</dbReference>
<name>A0A537IJU5_9BACT</name>
<reference evidence="8 9" key="1">
    <citation type="journal article" date="2019" name="Nat. Microbiol.">
        <title>Mediterranean grassland soil C-N compound turnover is dependent on rainfall and depth, and is mediated by genomically divergent microorganisms.</title>
        <authorList>
            <person name="Diamond S."/>
            <person name="Andeer P.F."/>
            <person name="Li Z."/>
            <person name="Crits-Christoph A."/>
            <person name="Burstein D."/>
            <person name="Anantharaman K."/>
            <person name="Lane K.R."/>
            <person name="Thomas B.C."/>
            <person name="Pan C."/>
            <person name="Northen T.R."/>
            <person name="Banfield J.F."/>
        </authorList>
    </citation>
    <scope>NUCLEOTIDE SEQUENCE [LARGE SCALE GENOMIC DNA]</scope>
    <source>
        <strain evidence="8">NP_8</strain>
    </source>
</reference>
<evidence type="ECO:0000256" key="7">
    <source>
        <dbReference type="SAM" id="Phobius"/>
    </source>
</evidence>
<comment type="caution">
    <text evidence="8">The sequence shown here is derived from an EMBL/GenBank/DDBJ whole genome shotgun (WGS) entry which is preliminary data.</text>
</comment>
<evidence type="ECO:0000313" key="8">
    <source>
        <dbReference type="EMBL" id="TMI71342.1"/>
    </source>
</evidence>
<keyword evidence="4 7" id="KW-0812">Transmembrane</keyword>
<evidence type="ECO:0000256" key="5">
    <source>
        <dbReference type="ARBA" id="ARBA00022989"/>
    </source>
</evidence>
<dbReference type="AlphaFoldDB" id="A0A537IJU5"/>
<feature type="transmembrane region" description="Helical" evidence="7">
    <location>
        <begin position="20"/>
        <end position="38"/>
    </location>
</feature>
<comment type="subcellular location">
    <subcellularLocation>
        <location evidence="1">Cell membrane</location>
        <topology evidence="1">Multi-pass membrane protein</topology>
    </subcellularLocation>
</comment>
<feature type="transmembrane region" description="Helical" evidence="7">
    <location>
        <begin position="58"/>
        <end position="80"/>
    </location>
</feature>
<evidence type="ECO:0000256" key="4">
    <source>
        <dbReference type="ARBA" id="ARBA00022692"/>
    </source>
</evidence>
<dbReference type="PANTHER" id="PTHR33452">
    <property type="entry name" value="OXIDOREDUCTASE CATD-RELATED"/>
    <property type="match status" value="1"/>
</dbReference>
<dbReference type="GO" id="GO:0005886">
    <property type="term" value="C:plasma membrane"/>
    <property type="evidence" value="ECO:0007669"/>
    <property type="project" value="UniProtKB-SubCell"/>
</dbReference>
<organism evidence="8 9">
    <name type="scientific">Candidatus Segetimicrobium genomatis</name>
    <dbReference type="NCBI Taxonomy" id="2569760"/>
    <lineage>
        <taxon>Bacteria</taxon>
        <taxon>Bacillati</taxon>
        <taxon>Candidatus Sysuimicrobiota</taxon>
        <taxon>Candidatus Sysuimicrobiia</taxon>
        <taxon>Candidatus Sysuimicrobiales</taxon>
        <taxon>Candidatus Segetimicrobiaceae</taxon>
        <taxon>Candidatus Segetimicrobium</taxon>
    </lineage>
</organism>
<proteinExistence type="inferred from homology"/>
<dbReference type="Proteomes" id="UP000318834">
    <property type="component" value="Unassembled WGS sequence"/>
</dbReference>
<dbReference type="InterPro" id="IPR032808">
    <property type="entry name" value="DoxX"/>
</dbReference>
<keyword evidence="5 7" id="KW-1133">Transmembrane helix</keyword>
<sequence>MSNPRGENMRMMQSYTPRDWALLILRFGLGITLIVHGYPKFAGAGPVAFARYLRVHHFPAPLFSAWIMAVVELVGGIAMVAGIQTTYVGWAAAVERVFVVWLLKIAGHVRFVSARGTGWEFDFLLFCMAVAVALLGAGAVTIENVVRSRRTT</sequence>
<gene>
    <name evidence="8" type="ORF">E6H05_12660</name>
</gene>
<evidence type="ECO:0000313" key="9">
    <source>
        <dbReference type="Proteomes" id="UP000318834"/>
    </source>
</evidence>
<keyword evidence="6 7" id="KW-0472">Membrane</keyword>
<evidence type="ECO:0000256" key="2">
    <source>
        <dbReference type="ARBA" id="ARBA00006679"/>
    </source>
</evidence>